<reference evidence="4 5" key="1">
    <citation type="submission" date="2017-09" db="EMBL/GenBank/DDBJ databases">
        <title>Sphingomonas panjinensis sp.nov., isolated from oil-contaminated soil.</title>
        <authorList>
            <person name="Wang L."/>
            <person name="Chen L."/>
        </authorList>
    </citation>
    <scope>NUCLEOTIDE SEQUENCE [LARGE SCALE GENOMIC DNA]</scope>
    <source>
        <strain evidence="4 5">FW-11</strain>
    </source>
</reference>
<keyword evidence="2" id="KW-0560">Oxidoreductase</keyword>
<dbReference type="Proteomes" id="UP000244162">
    <property type="component" value="Unassembled WGS sequence"/>
</dbReference>
<comment type="similarity">
    <text evidence="1">Belongs to the NAD(P)H dehydrogenase (quinone) family.</text>
</comment>
<gene>
    <name evidence="4" type="ORF">CLG96_09160</name>
</gene>
<dbReference type="Gene3D" id="3.40.50.360">
    <property type="match status" value="1"/>
</dbReference>
<dbReference type="OrthoDB" id="9798454at2"/>
<dbReference type="Pfam" id="PF02525">
    <property type="entry name" value="Flavodoxin_2"/>
    <property type="match status" value="1"/>
</dbReference>
<keyword evidence="5" id="KW-1185">Reference proteome</keyword>
<dbReference type="PANTHER" id="PTHR10204">
    <property type="entry name" value="NAD P H OXIDOREDUCTASE-RELATED"/>
    <property type="match status" value="1"/>
</dbReference>
<dbReference type="PANTHER" id="PTHR10204:SF34">
    <property type="entry name" value="NAD(P)H DEHYDROGENASE [QUINONE] 1 ISOFORM 1"/>
    <property type="match status" value="1"/>
</dbReference>
<dbReference type="InterPro" id="IPR003680">
    <property type="entry name" value="Flavodoxin_fold"/>
</dbReference>
<evidence type="ECO:0000259" key="3">
    <source>
        <dbReference type="Pfam" id="PF02525"/>
    </source>
</evidence>
<proteinExistence type="inferred from homology"/>
<evidence type="ECO:0000313" key="4">
    <source>
        <dbReference type="EMBL" id="PTQ11587.1"/>
    </source>
</evidence>
<evidence type="ECO:0000256" key="2">
    <source>
        <dbReference type="ARBA" id="ARBA00023002"/>
    </source>
</evidence>
<accession>A0A2T5FYH3</accession>
<dbReference type="InterPro" id="IPR029039">
    <property type="entry name" value="Flavoprotein-like_sf"/>
</dbReference>
<name>A0A2T5FYH3_9SPHN</name>
<feature type="domain" description="Flavodoxin-like fold" evidence="3">
    <location>
        <begin position="3"/>
        <end position="179"/>
    </location>
</feature>
<organism evidence="4 5">
    <name type="scientific">Sphingomonas oleivorans</name>
    <dbReference type="NCBI Taxonomy" id="1735121"/>
    <lineage>
        <taxon>Bacteria</taxon>
        <taxon>Pseudomonadati</taxon>
        <taxon>Pseudomonadota</taxon>
        <taxon>Alphaproteobacteria</taxon>
        <taxon>Sphingomonadales</taxon>
        <taxon>Sphingomonadaceae</taxon>
        <taxon>Sphingomonas</taxon>
    </lineage>
</organism>
<evidence type="ECO:0000256" key="1">
    <source>
        <dbReference type="ARBA" id="ARBA00006252"/>
    </source>
</evidence>
<comment type="caution">
    <text evidence="4">The sequence shown here is derived from an EMBL/GenBank/DDBJ whole genome shotgun (WGS) entry which is preliminary data.</text>
</comment>
<dbReference type="AlphaFoldDB" id="A0A2T5FYH3"/>
<sequence>MAKRITIIDGHPDPDSHHFVHALADSYGDGARIAGHEVRRLDIASMHFALIASRNDWEGNPVAPEICDAQDAVRWANHLAIFYPLWLGDVPALLKGFFEQVMRPGFAFRPKGNRLPEKLLRGRSAHLIVTMGMPAIFYRLYYGAHSVKSLERNVLRFVGIRPVHHTLIGNVEGSATERAAWLDEMFGMGEAGA</sequence>
<dbReference type="EMBL" id="NWBU01000007">
    <property type="protein sequence ID" value="PTQ11587.1"/>
    <property type="molecule type" value="Genomic_DNA"/>
</dbReference>
<dbReference type="RefSeq" id="WP_107967580.1">
    <property type="nucleotide sequence ID" value="NZ_NWBU01000007.1"/>
</dbReference>
<protein>
    <submittedName>
        <fullName evidence="4">Dehydrogenase</fullName>
    </submittedName>
</protein>
<dbReference type="SUPFAM" id="SSF52218">
    <property type="entry name" value="Flavoproteins"/>
    <property type="match status" value="1"/>
</dbReference>
<dbReference type="InterPro" id="IPR051545">
    <property type="entry name" value="NAD(P)H_dehydrogenase_qn"/>
</dbReference>
<dbReference type="GO" id="GO:0003955">
    <property type="term" value="F:NAD(P)H dehydrogenase (quinone) activity"/>
    <property type="evidence" value="ECO:0007669"/>
    <property type="project" value="TreeGrafter"/>
</dbReference>
<dbReference type="GO" id="GO:0005829">
    <property type="term" value="C:cytosol"/>
    <property type="evidence" value="ECO:0007669"/>
    <property type="project" value="TreeGrafter"/>
</dbReference>
<evidence type="ECO:0000313" key="5">
    <source>
        <dbReference type="Proteomes" id="UP000244162"/>
    </source>
</evidence>